<proteinExistence type="predicted"/>
<keyword evidence="2" id="KW-1185">Reference proteome</keyword>
<evidence type="ECO:0000313" key="2">
    <source>
        <dbReference type="Proteomes" id="UP000326500"/>
    </source>
</evidence>
<evidence type="ECO:0000313" key="1">
    <source>
        <dbReference type="EMBL" id="SDK46729.1"/>
    </source>
</evidence>
<reference evidence="1 2" key="1">
    <citation type="submission" date="2016-10" db="EMBL/GenBank/DDBJ databases">
        <authorList>
            <person name="Varghese N."/>
            <person name="Submissions S."/>
        </authorList>
    </citation>
    <scope>NUCLEOTIDE SEQUENCE [LARGE SCALE GENOMIC DNA]</scope>
    <source>
        <strain evidence="1 2">DSM 2373</strain>
    </source>
</reference>
<protein>
    <submittedName>
        <fullName evidence="1">Uncharacterized protein</fullName>
    </submittedName>
</protein>
<dbReference type="AlphaFoldDB" id="A0A1G9C4Y4"/>
<dbReference type="Proteomes" id="UP000326500">
    <property type="component" value="Unassembled WGS sequence"/>
</dbReference>
<dbReference type="STRING" id="2200.GCA_001571405_01889"/>
<accession>A0A1G9C4Y4</accession>
<sequence>MPKLMKIDRDVQEAMKERVREVVTVDAPYERIREALWDLGFQAKEDKPALALWENPEYELFLMIHVNPETGLLQNYDVRTFEETEGYE</sequence>
<dbReference type="OrthoDB" id="105924at2157"/>
<name>A0A1G9C4Y4_9EURY</name>
<organism evidence="1 2">
    <name type="scientific">Methanoculleus thermophilus</name>
    <dbReference type="NCBI Taxonomy" id="2200"/>
    <lineage>
        <taxon>Archaea</taxon>
        <taxon>Methanobacteriati</taxon>
        <taxon>Methanobacteriota</taxon>
        <taxon>Stenosarchaea group</taxon>
        <taxon>Methanomicrobia</taxon>
        <taxon>Methanomicrobiales</taxon>
        <taxon>Methanomicrobiaceae</taxon>
        <taxon>Methanoculleus</taxon>
    </lineage>
</organism>
<dbReference type="EMBL" id="FNFT01000012">
    <property type="protein sequence ID" value="SDK46729.1"/>
    <property type="molecule type" value="Genomic_DNA"/>
</dbReference>
<dbReference type="RefSeq" id="WP_066958304.1">
    <property type="nucleotide sequence ID" value="NZ_BCNX01000009.1"/>
</dbReference>
<gene>
    <name evidence="1" type="ORF">SAMN04488571_11265</name>
</gene>